<feature type="region of interest" description="Disordered" evidence="1">
    <location>
        <begin position="252"/>
        <end position="416"/>
    </location>
</feature>
<feature type="compositionally biased region" description="Basic and acidic residues" evidence="1">
    <location>
        <begin position="268"/>
        <end position="404"/>
    </location>
</feature>
<feature type="compositionally biased region" description="Basic residues" evidence="1">
    <location>
        <begin position="405"/>
        <end position="416"/>
    </location>
</feature>
<dbReference type="EMBL" id="JBICCN010000110">
    <property type="protein sequence ID" value="KAL3093453.1"/>
    <property type="molecule type" value="Genomic_DNA"/>
</dbReference>
<dbReference type="Proteomes" id="UP001620645">
    <property type="component" value="Unassembled WGS sequence"/>
</dbReference>
<sequence>MAPRKQNEQNLDEIQKMNHVEESQNNQRKHKMDSDDDVKLVDSQSSHAEERPALKKRGRKSRWEKLLEDVNNAKKSNPAEVEVAEVEEHKAANVFDYPTIFWKLARPKYGVFTFMCNDCRNENFKRGDKRFLLNTGSGQEKLEFTQTFCHDCAKLNFDCTDLIMKHQKKDDGPQKSGGRNTYFKMEKQYVVVHLRDGRKFRFRVPRGSFLSPQQLERVMHHGMISEMERHLTRKRSIQYPDEGEILDMEVVEEEETEEAPINPLKNRTKLDQLRLKHERDKKEREEEDKRRQQREEQLRKHREEQQRKQQEEQQRKQREEQQRKQQEEQQRKQKEEQQRKQKEEQQRKQQGEQQRKQQEKEQEKARKSEADRLAKEKKIEKEQLAKKAEEERLAKKKAEDERLAREKRKKKMNDSQ</sequence>
<proteinExistence type="predicted"/>
<reference evidence="2 3" key="1">
    <citation type="submission" date="2024-10" db="EMBL/GenBank/DDBJ databases">
        <authorList>
            <person name="Kim D."/>
        </authorList>
    </citation>
    <scope>NUCLEOTIDE SEQUENCE [LARGE SCALE GENOMIC DNA]</scope>
    <source>
        <strain evidence="2">Taebaek</strain>
    </source>
</reference>
<name>A0ABD2JS76_HETSC</name>
<keyword evidence="3" id="KW-1185">Reference proteome</keyword>
<comment type="caution">
    <text evidence="2">The sequence shown here is derived from an EMBL/GenBank/DDBJ whole genome shotgun (WGS) entry which is preliminary data.</text>
</comment>
<dbReference type="AlphaFoldDB" id="A0ABD2JS76"/>
<protein>
    <submittedName>
        <fullName evidence="2">Uncharacterized protein</fullName>
    </submittedName>
</protein>
<gene>
    <name evidence="2" type="ORF">niasHS_004832</name>
</gene>
<accession>A0ABD2JS76</accession>
<evidence type="ECO:0000256" key="1">
    <source>
        <dbReference type="SAM" id="MobiDB-lite"/>
    </source>
</evidence>
<evidence type="ECO:0000313" key="3">
    <source>
        <dbReference type="Proteomes" id="UP001620645"/>
    </source>
</evidence>
<organism evidence="2 3">
    <name type="scientific">Heterodera schachtii</name>
    <name type="common">Sugarbeet cyst nematode worm</name>
    <name type="synonym">Tylenchus schachtii</name>
    <dbReference type="NCBI Taxonomy" id="97005"/>
    <lineage>
        <taxon>Eukaryota</taxon>
        <taxon>Metazoa</taxon>
        <taxon>Ecdysozoa</taxon>
        <taxon>Nematoda</taxon>
        <taxon>Chromadorea</taxon>
        <taxon>Rhabditida</taxon>
        <taxon>Tylenchina</taxon>
        <taxon>Tylenchomorpha</taxon>
        <taxon>Tylenchoidea</taxon>
        <taxon>Heteroderidae</taxon>
        <taxon>Heteroderinae</taxon>
        <taxon>Heterodera</taxon>
    </lineage>
</organism>
<evidence type="ECO:0000313" key="2">
    <source>
        <dbReference type="EMBL" id="KAL3093453.1"/>
    </source>
</evidence>
<feature type="compositionally biased region" description="Basic and acidic residues" evidence="1">
    <location>
        <begin position="13"/>
        <end position="22"/>
    </location>
</feature>
<feature type="region of interest" description="Disordered" evidence="1">
    <location>
        <begin position="1"/>
        <end position="60"/>
    </location>
</feature>